<dbReference type="PROSITE" id="PS50977">
    <property type="entry name" value="HTH_TETR_2"/>
    <property type="match status" value="1"/>
</dbReference>
<dbReference type="Gene3D" id="1.10.357.10">
    <property type="entry name" value="Tetracycline Repressor, domain 2"/>
    <property type="match status" value="1"/>
</dbReference>
<dbReference type="KEGG" id="alka:J0B03_03685"/>
<evidence type="ECO:0000313" key="4">
    <source>
        <dbReference type="EMBL" id="QSX09182.1"/>
    </source>
</evidence>
<sequence>MQAKQKIYEVAKILYIREGYYKVSNKRLAEESGVNQGLITYYFKNKSNIAAIILREIYQIQISYLKNHVDVHKDPFLFNISADNLMSRLIYCSKDMTRFISEMIKERIILDNVYEGGQKNDLMIMIKALVPDSKENLNKHFRKFVAMTFPVAMEFQLEIWNGLDMSYEEYFETMVGLFVYGLDLPLQRKEWKKTAERSNEIVLEIMETHPHLKDPETYLFNRDLFQPSLVEQLLDLT</sequence>
<gene>
    <name evidence="4" type="ORF">J0B03_03685</name>
</gene>
<keyword evidence="1 2" id="KW-0238">DNA-binding</keyword>
<evidence type="ECO:0000256" key="2">
    <source>
        <dbReference type="PROSITE-ProRule" id="PRU00335"/>
    </source>
</evidence>
<dbReference type="EMBL" id="CP071444">
    <property type="protein sequence ID" value="QSX09182.1"/>
    <property type="molecule type" value="Genomic_DNA"/>
</dbReference>
<dbReference type="AlphaFoldDB" id="A0A974XG11"/>
<dbReference type="InterPro" id="IPR001647">
    <property type="entry name" value="HTH_TetR"/>
</dbReference>
<dbReference type="SUPFAM" id="SSF46689">
    <property type="entry name" value="Homeodomain-like"/>
    <property type="match status" value="1"/>
</dbReference>
<dbReference type="PRINTS" id="PR00455">
    <property type="entry name" value="HTHTETR"/>
</dbReference>
<feature type="DNA-binding region" description="H-T-H motif" evidence="2">
    <location>
        <begin position="24"/>
        <end position="43"/>
    </location>
</feature>
<dbReference type="RefSeq" id="WP_207300521.1">
    <property type="nucleotide sequence ID" value="NZ_CP071444.1"/>
</dbReference>
<proteinExistence type="predicted"/>
<evidence type="ECO:0000313" key="5">
    <source>
        <dbReference type="Proteomes" id="UP000663499"/>
    </source>
</evidence>
<protein>
    <submittedName>
        <fullName evidence="4">Helix-turn-helix transcriptional regulator</fullName>
    </submittedName>
</protein>
<accession>A0A974XG11</accession>
<name>A0A974XG11_9FIRM</name>
<reference evidence="4" key="1">
    <citation type="submission" date="2021-03" db="EMBL/GenBank/DDBJ databases">
        <title>Alkalibacter marinus sp. nov., isolated from tidal flat sediment.</title>
        <authorList>
            <person name="Namirimu T."/>
            <person name="Yang J.-A."/>
            <person name="Yang S.-H."/>
            <person name="Kim Y.-J."/>
            <person name="Kwon K.K."/>
        </authorList>
    </citation>
    <scope>NUCLEOTIDE SEQUENCE</scope>
    <source>
        <strain evidence="4">ES005</strain>
    </source>
</reference>
<keyword evidence="5" id="KW-1185">Reference proteome</keyword>
<dbReference type="GO" id="GO:0003677">
    <property type="term" value="F:DNA binding"/>
    <property type="evidence" value="ECO:0007669"/>
    <property type="project" value="UniProtKB-UniRule"/>
</dbReference>
<dbReference type="Pfam" id="PF00440">
    <property type="entry name" value="TetR_N"/>
    <property type="match status" value="1"/>
</dbReference>
<dbReference type="InterPro" id="IPR009057">
    <property type="entry name" value="Homeodomain-like_sf"/>
</dbReference>
<evidence type="ECO:0000256" key="1">
    <source>
        <dbReference type="ARBA" id="ARBA00023125"/>
    </source>
</evidence>
<evidence type="ECO:0000259" key="3">
    <source>
        <dbReference type="PROSITE" id="PS50977"/>
    </source>
</evidence>
<organism evidence="4 5">
    <name type="scientific">Alkalibacter rhizosphaerae</name>
    <dbReference type="NCBI Taxonomy" id="2815577"/>
    <lineage>
        <taxon>Bacteria</taxon>
        <taxon>Bacillati</taxon>
        <taxon>Bacillota</taxon>
        <taxon>Clostridia</taxon>
        <taxon>Eubacteriales</taxon>
        <taxon>Eubacteriaceae</taxon>
        <taxon>Alkalibacter</taxon>
    </lineage>
</organism>
<dbReference type="Proteomes" id="UP000663499">
    <property type="component" value="Chromosome"/>
</dbReference>
<feature type="domain" description="HTH tetR-type" evidence="3">
    <location>
        <begin position="1"/>
        <end position="61"/>
    </location>
</feature>